<dbReference type="EMBL" id="KU594605">
    <property type="protein sequence ID" value="AMO42881.1"/>
    <property type="molecule type" value="Genomic_DNA"/>
</dbReference>
<proteinExistence type="predicted"/>
<organism evidence="2 3">
    <name type="scientific">Cyanophage S-RIM50</name>
    <dbReference type="NCBI Taxonomy" id="687803"/>
    <lineage>
        <taxon>Viruses</taxon>
        <taxon>Duplodnaviria</taxon>
        <taxon>Heunggongvirae</taxon>
        <taxon>Uroviricota</taxon>
        <taxon>Caudoviricetes</taxon>
        <taxon>Pantevenvirales</taxon>
        <taxon>Kyanoviridae</taxon>
        <taxon>Neptunevirus</taxon>
        <taxon>Neptunevirus srim50</taxon>
    </lineage>
</organism>
<sequence length="78" mass="9003">MKKQPVKDNDGWFRDSQSGSFDNADTAKYQKYMATYKAKQKEQEERAALQKDVSQLKSEMGDIKSLLLTLVQNQEKTL</sequence>
<evidence type="ECO:0008006" key="4">
    <source>
        <dbReference type="Google" id="ProtNLM"/>
    </source>
</evidence>
<evidence type="ECO:0000256" key="1">
    <source>
        <dbReference type="SAM" id="MobiDB-lite"/>
    </source>
</evidence>
<dbReference type="KEGG" id="vg:29124103"/>
<protein>
    <recommendedName>
        <fullName evidence="4">Gp106</fullName>
    </recommendedName>
</protein>
<evidence type="ECO:0000313" key="2">
    <source>
        <dbReference type="EMBL" id="AMO42881.1"/>
    </source>
</evidence>
<evidence type="ECO:0000313" key="3">
    <source>
        <dbReference type="Proteomes" id="UP000201797"/>
    </source>
</evidence>
<dbReference type="RefSeq" id="YP_009302180.1">
    <property type="nucleotide sequence ID" value="NC_031242.1"/>
</dbReference>
<feature type="region of interest" description="Disordered" evidence="1">
    <location>
        <begin position="1"/>
        <end position="24"/>
    </location>
</feature>
<name>A0A127KLP3_9CAUD</name>
<keyword evidence="3" id="KW-1185">Reference proteome</keyword>
<dbReference type="OrthoDB" id="25834at10239"/>
<feature type="compositionally biased region" description="Basic and acidic residues" evidence="1">
    <location>
        <begin position="1"/>
        <end position="13"/>
    </location>
</feature>
<reference evidence="2 3" key="1">
    <citation type="submission" date="2016-01" db="EMBL/GenBank/DDBJ databases">
        <title>The genomic content and context of auxiliary metabolic genes in marine cyanophages.</title>
        <authorList>
            <person name="Marston M.F."/>
            <person name="Martiny J.B.H."/>
            <person name="Crummett L.T."/>
        </authorList>
    </citation>
    <scope>NUCLEOTIDE SEQUENCE [LARGE SCALE GENOMIC DNA]</scope>
    <source>
        <strain evidence="2">RW_29_0704</strain>
    </source>
</reference>
<dbReference type="GeneID" id="29124103"/>
<gene>
    <name evidence="2" type="ORF">R290704_099</name>
</gene>
<dbReference type="Proteomes" id="UP000201797">
    <property type="component" value="Segment"/>
</dbReference>
<accession>A0A127KLP3</accession>